<protein>
    <submittedName>
        <fullName evidence="1">Uncharacterized protein</fullName>
    </submittedName>
</protein>
<dbReference type="InParanoid" id="G2XRN1"/>
<accession>G2XRN1</accession>
<evidence type="ECO:0000313" key="1">
    <source>
        <dbReference type="EMBL" id="CCD33693.1"/>
    </source>
</evidence>
<dbReference type="HOGENOM" id="CLU_3086931_0_0_1"/>
<sequence length="52" mass="5395">MRPTGSPIDEFNFTGLGVVDGVSVTILGNPAPMTIVVGNTGFEDVPYGRPMA</sequence>
<dbReference type="Proteomes" id="UP000008177">
    <property type="component" value="Unplaced contigs"/>
</dbReference>
<reference evidence="2" key="1">
    <citation type="journal article" date="2011" name="PLoS Genet.">
        <title>Genomic analysis of the necrotrophic fungal pathogens Sclerotinia sclerotiorum and Botrytis cinerea.</title>
        <authorList>
            <person name="Amselem J."/>
            <person name="Cuomo C.A."/>
            <person name="van Kan J.A."/>
            <person name="Viaud M."/>
            <person name="Benito E.P."/>
            <person name="Couloux A."/>
            <person name="Coutinho P.M."/>
            <person name="de Vries R.P."/>
            <person name="Dyer P.S."/>
            <person name="Fillinger S."/>
            <person name="Fournier E."/>
            <person name="Gout L."/>
            <person name="Hahn M."/>
            <person name="Kohn L."/>
            <person name="Lapalu N."/>
            <person name="Plummer K.M."/>
            <person name="Pradier J.M."/>
            <person name="Quevillon E."/>
            <person name="Sharon A."/>
            <person name="Simon A."/>
            <person name="ten Have A."/>
            <person name="Tudzynski B."/>
            <person name="Tudzynski P."/>
            <person name="Wincker P."/>
            <person name="Andrew M."/>
            <person name="Anthouard V."/>
            <person name="Beever R.E."/>
            <person name="Beffa R."/>
            <person name="Benoit I."/>
            <person name="Bouzid O."/>
            <person name="Brault B."/>
            <person name="Chen Z."/>
            <person name="Choquer M."/>
            <person name="Collemare J."/>
            <person name="Cotton P."/>
            <person name="Danchin E.G."/>
            <person name="Da Silva C."/>
            <person name="Gautier A."/>
            <person name="Giraud C."/>
            <person name="Giraud T."/>
            <person name="Gonzalez C."/>
            <person name="Grossetete S."/>
            <person name="Guldener U."/>
            <person name="Henrissat B."/>
            <person name="Howlett B.J."/>
            <person name="Kodira C."/>
            <person name="Kretschmer M."/>
            <person name="Lappartient A."/>
            <person name="Leroch M."/>
            <person name="Levis C."/>
            <person name="Mauceli E."/>
            <person name="Neuveglise C."/>
            <person name="Oeser B."/>
            <person name="Pearson M."/>
            <person name="Poulain J."/>
            <person name="Poussereau N."/>
            <person name="Quesneville H."/>
            <person name="Rascle C."/>
            <person name="Schumacher J."/>
            <person name="Segurens B."/>
            <person name="Sexton A."/>
            <person name="Silva E."/>
            <person name="Sirven C."/>
            <person name="Soanes D.M."/>
            <person name="Talbot N.J."/>
            <person name="Templeton M."/>
            <person name="Yandava C."/>
            <person name="Yarden O."/>
            <person name="Zeng Q."/>
            <person name="Rollins J.A."/>
            <person name="Lebrun M.H."/>
            <person name="Dickman M."/>
        </authorList>
    </citation>
    <scope>NUCLEOTIDE SEQUENCE [LARGE SCALE GENOMIC DNA]</scope>
    <source>
        <strain evidence="2">T4</strain>
    </source>
</reference>
<dbReference type="AlphaFoldDB" id="G2XRN1"/>
<proteinExistence type="predicted"/>
<organism evidence="1 2">
    <name type="scientific">Botryotinia fuckeliana (strain T4)</name>
    <name type="common">Noble rot fungus</name>
    <name type="synonym">Botrytis cinerea</name>
    <dbReference type="NCBI Taxonomy" id="999810"/>
    <lineage>
        <taxon>Eukaryota</taxon>
        <taxon>Fungi</taxon>
        <taxon>Dikarya</taxon>
        <taxon>Ascomycota</taxon>
        <taxon>Pezizomycotina</taxon>
        <taxon>Leotiomycetes</taxon>
        <taxon>Helotiales</taxon>
        <taxon>Sclerotiniaceae</taxon>
        <taxon>Botrytis</taxon>
    </lineage>
</organism>
<dbReference type="EMBL" id="FQ790257">
    <property type="protein sequence ID" value="CCD33693.1"/>
    <property type="molecule type" value="Genomic_DNA"/>
</dbReference>
<gene>
    <name evidence="1" type="ORF">BofuT4_uP066520.1</name>
</gene>
<evidence type="ECO:0000313" key="2">
    <source>
        <dbReference type="Proteomes" id="UP000008177"/>
    </source>
</evidence>
<name>G2XRN1_BOTF4</name>